<keyword evidence="3" id="KW-1185">Reference proteome</keyword>
<proteinExistence type="predicted"/>
<name>A0A9J6B2Z2_SOLCO</name>
<dbReference type="Proteomes" id="UP000824120">
    <property type="component" value="Chromosome 1"/>
</dbReference>
<evidence type="ECO:0000256" key="1">
    <source>
        <dbReference type="SAM" id="MobiDB-lite"/>
    </source>
</evidence>
<feature type="region of interest" description="Disordered" evidence="1">
    <location>
        <begin position="39"/>
        <end position="69"/>
    </location>
</feature>
<reference evidence="2 3" key="1">
    <citation type="submission" date="2020-09" db="EMBL/GenBank/DDBJ databases">
        <title>De no assembly of potato wild relative species, Solanum commersonii.</title>
        <authorList>
            <person name="Cho K."/>
        </authorList>
    </citation>
    <scope>NUCLEOTIDE SEQUENCE [LARGE SCALE GENOMIC DNA]</scope>
    <source>
        <strain evidence="2">LZ3.2</strain>
        <tissue evidence="2">Leaf</tissue>
    </source>
</reference>
<organism evidence="2 3">
    <name type="scientific">Solanum commersonii</name>
    <name type="common">Commerson's wild potato</name>
    <name type="synonym">Commerson's nightshade</name>
    <dbReference type="NCBI Taxonomy" id="4109"/>
    <lineage>
        <taxon>Eukaryota</taxon>
        <taxon>Viridiplantae</taxon>
        <taxon>Streptophyta</taxon>
        <taxon>Embryophyta</taxon>
        <taxon>Tracheophyta</taxon>
        <taxon>Spermatophyta</taxon>
        <taxon>Magnoliopsida</taxon>
        <taxon>eudicotyledons</taxon>
        <taxon>Gunneridae</taxon>
        <taxon>Pentapetalae</taxon>
        <taxon>asterids</taxon>
        <taxon>lamiids</taxon>
        <taxon>Solanales</taxon>
        <taxon>Solanaceae</taxon>
        <taxon>Solanoideae</taxon>
        <taxon>Solaneae</taxon>
        <taxon>Solanum</taxon>
    </lineage>
</organism>
<dbReference type="AlphaFoldDB" id="A0A9J6B2Z2"/>
<protein>
    <submittedName>
        <fullName evidence="2">Uncharacterized protein</fullName>
    </submittedName>
</protein>
<comment type="caution">
    <text evidence="2">The sequence shown here is derived from an EMBL/GenBank/DDBJ whole genome shotgun (WGS) entry which is preliminary data.</text>
</comment>
<sequence length="163" mass="19130">MFPLWINKKFLLLRIWIIDIQHHLFVSSFPQLTKLSQSANSTNTSYGRKRKNIEPSGGDVENNGRRKSNLGNCESFMNQPFIEELSDDDDIIEEESDPDVGHVCVKEILPLIFRFEEEETIPLKKEESVKDIKDFFVEMYMFSLESHIGLRNNQLFDGEWRTK</sequence>
<gene>
    <name evidence="2" type="ORF">H5410_002721</name>
</gene>
<evidence type="ECO:0000313" key="3">
    <source>
        <dbReference type="Proteomes" id="UP000824120"/>
    </source>
</evidence>
<evidence type="ECO:0000313" key="2">
    <source>
        <dbReference type="EMBL" id="KAG5631004.1"/>
    </source>
</evidence>
<dbReference type="EMBL" id="JACXVP010000001">
    <property type="protein sequence ID" value="KAG5631004.1"/>
    <property type="molecule type" value="Genomic_DNA"/>
</dbReference>
<accession>A0A9J6B2Z2</accession>